<name>A0ABS4K7D3_9CLOT</name>
<protein>
    <submittedName>
        <fullName evidence="8">Uncharacterized membrane protein YraQ (UPF0718 family)</fullName>
    </submittedName>
</protein>
<feature type="transmembrane region" description="Helical" evidence="7">
    <location>
        <begin position="58"/>
        <end position="82"/>
    </location>
</feature>
<dbReference type="PANTHER" id="PTHR34184:SF4">
    <property type="entry name" value="UPF0718 PROTEIN YCGR"/>
    <property type="match status" value="1"/>
</dbReference>
<sequence>MEVFIIEIIMSIWSYLKADWYILLIGIILAVSISVYVDSEKLKNMLMKKSGVSIPGAILFGSLTPLCACGTMAVLFAMFASAMPWGPVMAFLISSPLTSPSEYMFETAFFGSEFATAMLISSIVLGVFAGFLANYLEKKTKFFKNQFRIISNKTVGCCSESNVSNESICCNSTINITNNESCYTRDKEVNTLENCCASNNILELKDSSELKIKTATVKKQISYTDERANNSSIGFVKKYKLDKLAKEFINIGVKKILLYFIIFIAIGKFVEILIPQSLIMTLFSADKSYSIPLAATIGLPLYLNDSSALPLLKSLINSGAGEGVVLAFMITGKATGIPVIAGLSTFLKKRAMLFYIGTIYTGGILAGYIFQLFLS</sequence>
<keyword evidence="4 7" id="KW-0812">Transmembrane</keyword>
<feature type="transmembrane region" description="Helical" evidence="7">
    <location>
        <begin position="353"/>
        <end position="374"/>
    </location>
</feature>
<feature type="transmembrane region" description="Helical" evidence="7">
    <location>
        <begin position="256"/>
        <end position="283"/>
    </location>
</feature>
<organism evidence="8 9">
    <name type="scientific">Clostridium punense</name>
    <dbReference type="NCBI Taxonomy" id="1054297"/>
    <lineage>
        <taxon>Bacteria</taxon>
        <taxon>Bacillati</taxon>
        <taxon>Bacillota</taxon>
        <taxon>Clostridia</taxon>
        <taxon>Eubacteriales</taxon>
        <taxon>Clostridiaceae</taxon>
        <taxon>Clostridium</taxon>
    </lineage>
</organism>
<feature type="transmembrane region" description="Helical" evidence="7">
    <location>
        <begin position="114"/>
        <end position="136"/>
    </location>
</feature>
<evidence type="ECO:0000256" key="1">
    <source>
        <dbReference type="ARBA" id="ARBA00004651"/>
    </source>
</evidence>
<gene>
    <name evidence="8" type="ORF">J2Z44_003540</name>
</gene>
<keyword evidence="6 7" id="KW-0472">Membrane</keyword>
<comment type="caution">
    <text evidence="8">The sequence shown here is derived from an EMBL/GenBank/DDBJ whole genome shotgun (WGS) entry which is preliminary data.</text>
</comment>
<evidence type="ECO:0000256" key="3">
    <source>
        <dbReference type="ARBA" id="ARBA00022475"/>
    </source>
</evidence>
<evidence type="ECO:0000256" key="5">
    <source>
        <dbReference type="ARBA" id="ARBA00022989"/>
    </source>
</evidence>
<dbReference type="PANTHER" id="PTHR34184">
    <property type="entry name" value="UPF0718 PROTEIN YCGR"/>
    <property type="match status" value="1"/>
</dbReference>
<dbReference type="Pfam" id="PF03773">
    <property type="entry name" value="ArsP_1"/>
    <property type="match status" value="1"/>
</dbReference>
<feature type="transmembrane region" description="Helical" evidence="7">
    <location>
        <begin position="324"/>
        <end position="347"/>
    </location>
</feature>
<dbReference type="InterPro" id="IPR052923">
    <property type="entry name" value="UPF0718"/>
</dbReference>
<evidence type="ECO:0000313" key="9">
    <source>
        <dbReference type="Proteomes" id="UP001519308"/>
    </source>
</evidence>
<keyword evidence="5 7" id="KW-1133">Transmembrane helix</keyword>
<feature type="transmembrane region" description="Helical" evidence="7">
    <location>
        <begin position="20"/>
        <end position="37"/>
    </location>
</feature>
<dbReference type="Proteomes" id="UP001519308">
    <property type="component" value="Unassembled WGS sequence"/>
</dbReference>
<dbReference type="RefSeq" id="WP_209649875.1">
    <property type="nucleotide sequence ID" value="NZ_JAGGLL010000035.1"/>
</dbReference>
<evidence type="ECO:0000256" key="7">
    <source>
        <dbReference type="SAM" id="Phobius"/>
    </source>
</evidence>
<proteinExistence type="inferred from homology"/>
<evidence type="ECO:0000256" key="4">
    <source>
        <dbReference type="ARBA" id="ARBA00022692"/>
    </source>
</evidence>
<accession>A0ABS4K7D3</accession>
<comment type="subcellular location">
    <subcellularLocation>
        <location evidence="1">Cell membrane</location>
        <topology evidence="1">Multi-pass membrane protein</topology>
    </subcellularLocation>
</comment>
<evidence type="ECO:0000256" key="2">
    <source>
        <dbReference type="ARBA" id="ARBA00006386"/>
    </source>
</evidence>
<dbReference type="InterPro" id="IPR005524">
    <property type="entry name" value="DUF318"/>
</dbReference>
<reference evidence="8 9" key="1">
    <citation type="submission" date="2021-03" db="EMBL/GenBank/DDBJ databases">
        <title>Genomic Encyclopedia of Type Strains, Phase IV (KMG-IV): sequencing the most valuable type-strain genomes for metagenomic binning, comparative biology and taxonomic classification.</title>
        <authorList>
            <person name="Goeker M."/>
        </authorList>
    </citation>
    <scope>NUCLEOTIDE SEQUENCE [LARGE SCALE GENOMIC DNA]</scope>
    <source>
        <strain evidence="8 9">DSM 28650</strain>
    </source>
</reference>
<evidence type="ECO:0000313" key="8">
    <source>
        <dbReference type="EMBL" id="MBP2023698.1"/>
    </source>
</evidence>
<evidence type="ECO:0000256" key="6">
    <source>
        <dbReference type="ARBA" id="ARBA00023136"/>
    </source>
</evidence>
<comment type="similarity">
    <text evidence="2">Belongs to the UPF0718 family.</text>
</comment>
<keyword evidence="9" id="KW-1185">Reference proteome</keyword>
<keyword evidence="3" id="KW-1003">Cell membrane</keyword>
<dbReference type="EMBL" id="JAGGLL010000035">
    <property type="protein sequence ID" value="MBP2023698.1"/>
    <property type="molecule type" value="Genomic_DNA"/>
</dbReference>